<dbReference type="EMBL" id="JACGCM010000380">
    <property type="protein sequence ID" value="KAF6172786.1"/>
    <property type="molecule type" value="Genomic_DNA"/>
</dbReference>
<sequence>MDETEEVQDMFAWAIENLSNILEWAMVELLLNETGMKRGLHPQQEAENEPKKDLRSRGLCLVPVSTSKL</sequence>
<evidence type="ECO:0000313" key="1">
    <source>
        <dbReference type="EMBL" id="KAF6172786.1"/>
    </source>
</evidence>
<dbReference type="OrthoDB" id="1839773at2759"/>
<gene>
    <name evidence="1" type="ORF">GIB67_025936</name>
</gene>
<name>A0A7J7P015_9MAGN</name>
<dbReference type="AlphaFoldDB" id="A0A7J7P015"/>
<proteinExistence type="predicted"/>
<keyword evidence="2" id="KW-1185">Reference proteome</keyword>
<protein>
    <submittedName>
        <fullName evidence="1">Uncharacterized protein</fullName>
    </submittedName>
</protein>
<evidence type="ECO:0000313" key="2">
    <source>
        <dbReference type="Proteomes" id="UP000541444"/>
    </source>
</evidence>
<accession>A0A7J7P015</accession>
<comment type="caution">
    <text evidence="1">The sequence shown here is derived from an EMBL/GenBank/DDBJ whole genome shotgun (WGS) entry which is preliminary data.</text>
</comment>
<reference evidence="1 2" key="1">
    <citation type="journal article" date="2020" name="IScience">
        <title>Genome Sequencing of the Endangered Kingdonia uniflora (Circaeasteraceae, Ranunculales) Reveals Potential Mechanisms of Evolutionary Specialization.</title>
        <authorList>
            <person name="Sun Y."/>
            <person name="Deng T."/>
            <person name="Zhang A."/>
            <person name="Moore M.J."/>
            <person name="Landis J.B."/>
            <person name="Lin N."/>
            <person name="Zhang H."/>
            <person name="Zhang X."/>
            <person name="Huang J."/>
            <person name="Zhang X."/>
            <person name="Sun H."/>
            <person name="Wang H."/>
        </authorList>
    </citation>
    <scope>NUCLEOTIDE SEQUENCE [LARGE SCALE GENOMIC DNA]</scope>
    <source>
        <strain evidence="1">TB1705</strain>
        <tissue evidence="1">Leaf</tissue>
    </source>
</reference>
<organism evidence="1 2">
    <name type="scientific">Kingdonia uniflora</name>
    <dbReference type="NCBI Taxonomy" id="39325"/>
    <lineage>
        <taxon>Eukaryota</taxon>
        <taxon>Viridiplantae</taxon>
        <taxon>Streptophyta</taxon>
        <taxon>Embryophyta</taxon>
        <taxon>Tracheophyta</taxon>
        <taxon>Spermatophyta</taxon>
        <taxon>Magnoliopsida</taxon>
        <taxon>Ranunculales</taxon>
        <taxon>Circaeasteraceae</taxon>
        <taxon>Kingdonia</taxon>
    </lineage>
</organism>
<dbReference type="Proteomes" id="UP000541444">
    <property type="component" value="Unassembled WGS sequence"/>
</dbReference>